<evidence type="ECO:0000313" key="1">
    <source>
        <dbReference type="EMBL" id="SPN78801.1"/>
    </source>
</evidence>
<organism evidence="1">
    <name type="scientific">Brazilian cedratvirus IHUMI</name>
    <dbReference type="NCBI Taxonomy" id="2126980"/>
    <lineage>
        <taxon>Viruses</taxon>
        <taxon>Pithoviruses</taxon>
        <taxon>Orthocedratvirinae</taxon>
        <taxon>Alphacedratvirus</taxon>
        <taxon>Alphacedratvirus brasiliense</taxon>
    </lineage>
</organism>
<keyword evidence="2" id="KW-1185">Reference proteome</keyword>
<dbReference type="EMBL" id="LT994651">
    <property type="protein sequence ID" value="SPN78801.1"/>
    <property type="molecule type" value="Genomic_DNA"/>
</dbReference>
<gene>
    <name evidence="1" type="ORF">BRZCDTV_8</name>
</gene>
<protein>
    <submittedName>
        <fullName evidence="1">Uncharacterized protein</fullName>
    </submittedName>
</protein>
<dbReference type="Proteomes" id="UP000273054">
    <property type="component" value="Segment"/>
</dbReference>
<reference evidence="1" key="1">
    <citation type="submission" date="2018-03" db="EMBL/GenBank/DDBJ databases">
        <authorList>
            <consortium name="Urmite Genomes"/>
        </authorList>
    </citation>
    <scope>NUCLEOTIDE SEQUENCE [LARGE SCALE GENOMIC DNA]</scope>
    <source>
        <strain evidence="1">IHUMI-27.7</strain>
    </source>
</reference>
<sequence>MESAFEKIKYESYNLYQATKPLLSAKYCEMKMESCTLVHGPNVFTILPVCTSSDEDESVMVFSKRDVTSRSSENHPTNFVYAPVEDTLEKFNIPDVHVREEGNTQTCFNFSYKLTALVCNETQGKTFFSVCPEPGSYIWVVVTGGKNKNAKRFIKEVESKAKQDRKKEADVWYGGIW</sequence>
<evidence type="ECO:0000313" key="2">
    <source>
        <dbReference type="Proteomes" id="UP000273054"/>
    </source>
</evidence>
<name>A0A2R8FD93_9VIRU</name>
<accession>A0A2R8FD93</accession>
<proteinExistence type="predicted"/>